<dbReference type="GO" id="GO:0006508">
    <property type="term" value="P:proteolysis"/>
    <property type="evidence" value="ECO:0007669"/>
    <property type="project" value="UniProtKB-KW"/>
</dbReference>
<dbReference type="InterPro" id="IPR003653">
    <property type="entry name" value="Peptidase_C48_C"/>
</dbReference>
<evidence type="ECO:0000259" key="4">
    <source>
        <dbReference type="PROSITE" id="PS50600"/>
    </source>
</evidence>
<dbReference type="SUPFAM" id="SSF54001">
    <property type="entry name" value="Cysteine proteinases"/>
    <property type="match status" value="1"/>
</dbReference>
<name>A0A225UU19_9STRA</name>
<keyword evidence="6" id="KW-1185">Reference proteome</keyword>
<proteinExistence type="inferred from homology"/>
<feature type="domain" description="Ubiquitin-like protease family profile" evidence="4">
    <location>
        <begin position="138"/>
        <end position="317"/>
    </location>
</feature>
<keyword evidence="2" id="KW-0645">Protease</keyword>
<accession>A0A225UU19</accession>
<comment type="similarity">
    <text evidence="1">Belongs to the peptidase C48 family.</text>
</comment>
<evidence type="ECO:0000256" key="1">
    <source>
        <dbReference type="ARBA" id="ARBA00005234"/>
    </source>
</evidence>
<evidence type="ECO:0000256" key="3">
    <source>
        <dbReference type="ARBA" id="ARBA00022801"/>
    </source>
</evidence>
<dbReference type="EMBL" id="NBNE01011376">
    <property type="protein sequence ID" value="OWY96644.1"/>
    <property type="molecule type" value="Genomic_DNA"/>
</dbReference>
<evidence type="ECO:0000256" key="2">
    <source>
        <dbReference type="ARBA" id="ARBA00022670"/>
    </source>
</evidence>
<dbReference type="PROSITE" id="PS50600">
    <property type="entry name" value="ULP_PROTEASE"/>
    <property type="match status" value="1"/>
</dbReference>
<dbReference type="OrthoDB" id="109811at2759"/>
<reference evidence="6" key="1">
    <citation type="submission" date="2017-03" db="EMBL/GenBank/DDBJ databases">
        <title>Phytopthora megakarya and P. palmivora, two closely related causual agents of cacao black pod achieved similar genome size and gene model numbers by different mechanisms.</title>
        <authorList>
            <person name="Ali S."/>
            <person name="Shao J."/>
            <person name="Larry D.J."/>
            <person name="Kronmiller B."/>
            <person name="Shen D."/>
            <person name="Strem M.D."/>
            <person name="Melnick R.L."/>
            <person name="Guiltinan M.J."/>
            <person name="Tyler B.M."/>
            <person name="Meinhardt L.W."/>
            <person name="Bailey B.A."/>
        </authorList>
    </citation>
    <scope>NUCLEOTIDE SEQUENCE [LARGE SCALE GENOMIC DNA]</scope>
    <source>
        <strain evidence="6">zdho120</strain>
    </source>
</reference>
<comment type="caution">
    <text evidence="5">The sequence shown here is derived from an EMBL/GenBank/DDBJ whole genome shotgun (WGS) entry which is preliminary data.</text>
</comment>
<evidence type="ECO:0000313" key="6">
    <source>
        <dbReference type="Proteomes" id="UP000198211"/>
    </source>
</evidence>
<sequence length="374" mass="43432">MFKSYKQQYHLKFRYKIFRCTHGVSQSSRSKGHRNRKSRYTKCMARFTAVVCMNDDNEYHIAILNQGFYAVQAKGHMWLEDRKWLEQDWKRIESNVNLFADETGCNELPTEAIPKRHQALANEVISKFASCRLRTQFLTLSGKGMICFDNIIGHICRNWLNDSVIDFCMETIGTFIGNCYVLSSLMWSVVWPKLPRTSIRDTKFIVNPVNLDSNHWGVIIVRLSYKGGSNNVLRAQACMYEPLVDEGDEHSVGRSPKDLNDKNSNEQEGFRSWLQRWHKESMLECNFVISKAEWVKWPHQPDATSCGVLIVAHTYNYLTENTEGQKCKVSKSDVTVMRLRMLWTIMHRSKELSISKHDAATTANINQKLQDQLK</sequence>
<organism evidence="5 6">
    <name type="scientific">Phytophthora megakarya</name>
    <dbReference type="NCBI Taxonomy" id="4795"/>
    <lineage>
        <taxon>Eukaryota</taxon>
        <taxon>Sar</taxon>
        <taxon>Stramenopiles</taxon>
        <taxon>Oomycota</taxon>
        <taxon>Peronosporomycetes</taxon>
        <taxon>Peronosporales</taxon>
        <taxon>Peronosporaceae</taxon>
        <taxon>Phytophthora</taxon>
    </lineage>
</organism>
<keyword evidence="3" id="KW-0378">Hydrolase</keyword>
<dbReference type="Proteomes" id="UP000198211">
    <property type="component" value="Unassembled WGS sequence"/>
</dbReference>
<protein>
    <recommendedName>
        <fullName evidence="4">Ubiquitin-like protease family profile domain-containing protein</fullName>
    </recommendedName>
</protein>
<dbReference type="AlphaFoldDB" id="A0A225UU19"/>
<dbReference type="Gene3D" id="3.40.395.10">
    <property type="entry name" value="Adenoviral Proteinase, Chain A"/>
    <property type="match status" value="1"/>
</dbReference>
<evidence type="ECO:0000313" key="5">
    <source>
        <dbReference type="EMBL" id="OWY96644.1"/>
    </source>
</evidence>
<dbReference type="InterPro" id="IPR038765">
    <property type="entry name" value="Papain-like_cys_pep_sf"/>
</dbReference>
<gene>
    <name evidence="5" type="ORF">PHMEG_00033042</name>
</gene>
<dbReference type="STRING" id="4795.A0A225UU19"/>
<dbReference type="GO" id="GO:0008234">
    <property type="term" value="F:cysteine-type peptidase activity"/>
    <property type="evidence" value="ECO:0007669"/>
    <property type="project" value="InterPro"/>
</dbReference>